<dbReference type="InterPro" id="IPR003347">
    <property type="entry name" value="JmjC_dom"/>
</dbReference>
<sequence length="278" mass="29849">MSTTPRQLADRLAALARENWNREPAVLAGHQAPVLTEREILETVDCGLLCWPYFSVLRDGVALPAAGLTTNRRVLNVAPGGYVHRGALLEQLRAGATLRLDQLEDWHPRVRPLVDRLRGAFDARVSASVLLTPAGGPSTAPATAPAGHVLAVQLEGEAEWTPVPPAEEDGADPAPPLRAAAGDLLYVPRGWAYRVAPVGGTALHLAVVVQTPTVQDVLGATLRELKRRIGATEQAARHHLVSPAEKSRWVRDLVLEYCTEPDPSAVGETALTLCRSRS</sequence>
<organism evidence="2 3">
    <name type="scientific">Actinophytocola xanthii</name>
    <dbReference type="NCBI Taxonomy" id="1912961"/>
    <lineage>
        <taxon>Bacteria</taxon>
        <taxon>Bacillati</taxon>
        <taxon>Actinomycetota</taxon>
        <taxon>Actinomycetes</taxon>
        <taxon>Pseudonocardiales</taxon>
        <taxon>Pseudonocardiaceae</taxon>
    </lineage>
</organism>
<proteinExistence type="predicted"/>
<dbReference type="STRING" id="1912961.BU204_30690"/>
<feature type="domain" description="JmjC" evidence="1">
    <location>
        <begin position="124"/>
        <end position="216"/>
    </location>
</feature>
<keyword evidence="3" id="KW-1185">Reference proteome</keyword>
<accession>A0A1Q8CAE1</accession>
<dbReference type="Gene3D" id="2.60.120.650">
    <property type="entry name" value="Cupin"/>
    <property type="match status" value="1"/>
</dbReference>
<dbReference type="AlphaFoldDB" id="A0A1Q8CAE1"/>
<dbReference type="EMBL" id="MSIE01000069">
    <property type="protein sequence ID" value="OLF11292.1"/>
    <property type="molecule type" value="Genomic_DNA"/>
</dbReference>
<reference evidence="2 3" key="1">
    <citation type="submission" date="2016-12" db="EMBL/GenBank/DDBJ databases">
        <title>The draft genome sequence of Actinophytocola sp. 11-183.</title>
        <authorList>
            <person name="Wang W."/>
            <person name="Yuan L."/>
        </authorList>
    </citation>
    <scope>NUCLEOTIDE SEQUENCE [LARGE SCALE GENOMIC DNA]</scope>
    <source>
        <strain evidence="2 3">11-183</strain>
    </source>
</reference>
<comment type="caution">
    <text evidence="2">The sequence shown here is derived from an EMBL/GenBank/DDBJ whole genome shotgun (WGS) entry which is preliminary data.</text>
</comment>
<gene>
    <name evidence="2" type="ORF">BU204_30690</name>
</gene>
<dbReference type="OrthoDB" id="9764016at2"/>
<protein>
    <recommendedName>
        <fullName evidence="1">JmjC domain-containing protein</fullName>
    </recommendedName>
</protein>
<dbReference type="Pfam" id="PF08007">
    <property type="entry name" value="JmjC_2"/>
    <property type="match status" value="1"/>
</dbReference>
<evidence type="ECO:0000313" key="3">
    <source>
        <dbReference type="Proteomes" id="UP000185596"/>
    </source>
</evidence>
<evidence type="ECO:0000313" key="2">
    <source>
        <dbReference type="EMBL" id="OLF11292.1"/>
    </source>
</evidence>
<name>A0A1Q8CAE1_9PSEU</name>
<evidence type="ECO:0000259" key="1">
    <source>
        <dbReference type="Pfam" id="PF08007"/>
    </source>
</evidence>
<dbReference type="Proteomes" id="UP000185596">
    <property type="component" value="Unassembled WGS sequence"/>
</dbReference>
<dbReference type="SUPFAM" id="SSF51197">
    <property type="entry name" value="Clavaminate synthase-like"/>
    <property type="match status" value="1"/>
</dbReference>
<dbReference type="RefSeq" id="WP_075129280.1">
    <property type="nucleotide sequence ID" value="NZ_MSIE01000069.1"/>
</dbReference>